<proteinExistence type="predicted"/>
<protein>
    <recommendedName>
        <fullName evidence="3">CASP-like protein</fullName>
    </recommendedName>
</protein>
<dbReference type="AlphaFoldDB" id="A0ABC8RFW8"/>
<keyword evidence="2" id="KW-1185">Reference proteome</keyword>
<dbReference type="Proteomes" id="UP001642360">
    <property type="component" value="Unassembled WGS sequence"/>
</dbReference>
<reference evidence="1 2" key="1">
    <citation type="submission" date="2024-02" db="EMBL/GenBank/DDBJ databases">
        <authorList>
            <person name="Vignale AGUSTIN F."/>
            <person name="Sosa J E."/>
            <person name="Modenutti C."/>
        </authorList>
    </citation>
    <scope>NUCLEOTIDE SEQUENCE [LARGE SCALE GENOMIC DNA]</scope>
</reference>
<name>A0ABC8RFW8_9AQUA</name>
<comment type="caution">
    <text evidence="1">The sequence shown here is derived from an EMBL/GenBank/DDBJ whole genome shotgun (WGS) entry which is preliminary data.</text>
</comment>
<gene>
    <name evidence="1" type="ORF">ILEXP_LOCUS10793</name>
</gene>
<evidence type="ECO:0000313" key="2">
    <source>
        <dbReference type="Proteomes" id="UP001642360"/>
    </source>
</evidence>
<dbReference type="EMBL" id="CAUOFW020001280">
    <property type="protein sequence ID" value="CAK9143096.1"/>
    <property type="molecule type" value="Genomic_DNA"/>
</dbReference>
<accession>A0ABC8RFW8</accession>
<evidence type="ECO:0008006" key="3">
    <source>
        <dbReference type="Google" id="ProtNLM"/>
    </source>
</evidence>
<organism evidence="1 2">
    <name type="scientific">Ilex paraguariensis</name>
    <name type="common">yerba mate</name>
    <dbReference type="NCBI Taxonomy" id="185542"/>
    <lineage>
        <taxon>Eukaryota</taxon>
        <taxon>Viridiplantae</taxon>
        <taxon>Streptophyta</taxon>
        <taxon>Embryophyta</taxon>
        <taxon>Tracheophyta</taxon>
        <taxon>Spermatophyta</taxon>
        <taxon>Magnoliopsida</taxon>
        <taxon>eudicotyledons</taxon>
        <taxon>Gunneridae</taxon>
        <taxon>Pentapetalae</taxon>
        <taxon>asterids</taxon>
        <taxon>campanulids</taxon>
        <taxon>Aquifoliales</taxon>
        <taxon>Aquifoliaceae</taxon>
        <taxon>Ilex</taxon>
    </lineage>
</organism>
<evidence type="ECO:0000313" key="1">
    <source>
        <dbReference type="EMBL" id="CAK9143096.1"/>
    </source>
</evidence>
<feature type="non-terminal residue" evidence="1">
    <location>
        <position position="1"/>
    </location>
</feature>
<sequence>SYLNLVGHLVMSSDWQTQIDCCCLRFIWTAVQLLSAVSAGLSASMQSAAFIALFTSQSNWTVPLDCSAGGPSTGILHKFYFARSLSADVLTLQLEFATSLLAASFS</sequence>